<keyword evidence="2" id="KW-0472">Membrane</keyword>
<keyword evidence="2" id="KW-1133">Transmembrane helix</keyword>
<evidence type="ECO:0000256" key="1">
    <source>
        <dbReference type="SAM" id="MobiDB-lite"/>
    </source>
</evidence>
<evidence type="ECO:0000256" key="2">
    <source>
        <dbReference type="SAM" id="Phobius"/>
    </source>
</evidence>
<evidence type="ECO:0000313" key="3">
    <source>
        <dbReference type="EMBL" id="CAF0977858.1"/>
    </source>
</evidence>
<proteinExistence type="predicted"/>
<feature type="transmembrane region" description="Helical" evidence="2">
    <location>
        <begin position="6"/>
        <end position="27"/>
    </location>
</feature>
<feature type="transmembrane region" description="Helical" evidence="2">
    <location>
        <begin position="179"/>
        <end position="200"/>
    </location>
</feature>
<feature type="compositionally biased region" description="Polar residues" evidence="1">
    <location>
        <begin position="268"/>
        <end position="281"/>
    </location>
</feature>
<feature type="transmembrane region" description="Helical" evidence="2">
    <location>
        <begin position="207"/>
        <end position="229"/>
    </location>
</feature>
<accession>A0A814EWN2</accession>
<reference evidence="3" key="1">
    <citation type="submission" date="2021-02" db="EMBL/GenBank/DDBJ databases">
        <authorList>
            <person name="Nowell W R."/>
        </authorList>
    </citation>
    <scope>NUCLEOTIDE SEQUENCE</scope>
</reference>
<feature type="transmembrane region" description="Helical" evidence="2">
    <location>
        <begin position="92"/>
        <end position="120"/>
    </location>
</feature>
<keyword evidence="2" id="KW-0812">Transmembrane</keyword>
<dbReference type="EMBL" id="CAJNOU010000378">
    <property type="protein sequence ID" value="CAF0977858.1"/>
    <property type="molecule type" value="Genomic_DNA"/>
</dbReference>
<comment type="caution">
    <text evidence="3">The sequence shown here is derived from an EMBL/GenBank/DDBJ whole genome shotgun (WGS) entry which is preliminary data.</text>
</comment>
<dbReference type="Proteomes" id="UP000663889">
    <property type="component" value="Unassembled WGS sequence"/>
</dbReference>
<dbReference type="AlphaFoldDB" id="A0A814EWN2"/>
<evidence type="ECO:0000313" key="4">
    <source>
        <dbReference type="Proteomes" id="UP000663889"/>
    </source>
</evidence>
<feature type="region of interest" description="Disordered" evidence="1">
    <location>
        <begin position="261"/>
        <end position="297"/>
    </location>
</feature>
<gene>
    <name evidence="3" type="ORF">SEV965_LOCUS9597</name>
</gene>
<organism evidence="3 4">
    <name type="scientific">Rotaria sordida</name>
    <dbReference type="NCBI Taxonomy" id="392033"/>
    <lineage>
        <taxon>Eukaryota</taxon>
        <taxon>Metazoa</taxon>
        <taxon>Spiralia</taxon>
        <taxon>Gnathifera</taxon>
        <taxon>Rotifera</taxon>
        <taxon>Eurotatoria</taxon>
        <taxon>Bdelloidea</taxon>
        <taxon>Philodinida</taxon>
        <taxon>Philodinidae</taxon>
        <taxon>Rotaria</taxon>
    </lineage>
</organism>
<sequence>MALEFGHYIAIHVCIGIAILILSIVILDICSRFAPRIYSFLNARLFGIKVTYEPGKNSGKAESKNEKKVGRFEITIDDRTVKSHAPGANQHFLTFIGAVTLSMALMALFEGCFLASAGLYPGDECPSDPMTCFVFDNSSSIPTASSFNCTPNVIPTMPINGTNAWCYGWVIKRNTVSRVINQIGVCGGILVVIGTLFAFMFQAHSGVAFAILLLSILTFITMIVLAPAIKVSFSVLAYIVCINCFITGLAGCLFNIDEEPNESEKESQNPTNDRANGSSAKVSHVSKGKNKITPVST</sequence>
<protein>
    <submittedName>
        <fullName evidence="3">Uncharacterized protein</fullName>
    </submittedName>
</protein>
<feature type="transmembrane region" description="Helical" evidence="2">
    <location>
        <begin position="235"/>
        <end position="256"/>
    </location>
</feature>
<name>A0A814EWN2_9BILA</name>